<protein>
    <recommendedName>
        <fullName evidence="2">Outer membrane protein beta-barrel domain-containing protein</fullName>
    </recommendedName>
</protein>
<gene>
    <name evidence="3" type="ORF">METZ01_LOCUS52977</name>
</gene>
<evidence type="ECO:0000259" key="2">
    <source>
        <dbReference type="Pfam" id="PF13505"/>
    </source>
</evidence>
<name>A0A381SG06_9ZZZZ</name>
<proteinExistence type="predicted"/>
<sequence length="209" mass="23117">MNFCISERSLALLARLPKWGGTWPALFSCTVGLLMAVSPAVSQNQTSGPTRESWSIGLAAGVFDYEQSGDQNFPIIALRADQPLSRWVRLEASTTYTRPEIQTNTAGMFDPDLPTERTNIFTVTLGLQFRYTVGRVEPYGGLSAGFFGRYDEGPGASSVTSSTLQFPLGIRLWATDNIGVRGEYRFNLDSHQFVTYNDTELTAGVFWTF</sequence>
<dbReference type="InterPro" id="IPR011250">
    <property type="entry name" value="OMP/PagP_B-barrel"/>
</dbReference>
<dbReference type="Pfam" id="PF13505">
    <property type="entry name" value="OMP_b-brl"/>
    <property type="match status" value="1"/>
</dbReference>
<organism evidence="3">
    <name type="scientific">marine metagenome</name>
    <dbReference type="NCBI Taxonomy" id="408172"/>
    <lineage>
        <taxon>unclassified sequences</taxon>
        <taxon>metagenomes</taxon>
        <taxon>ecological metagenomes</taxon>
    </lineage>
</organism>
<evidence type="ECO:0000313" key="3">
    <source>
        <dbReference type="EMBL" id="SVA00123.1"/>
    </source>
</evidence>
<dbReference type="Gene3D" id="2.40.160.20">
    <property type="match status" value="1"/>
</dbReference>
<accession>A0A381SG06</accession>
<keyword evidence="1" id="KW-0732">Signal</keyword>
<dbReference type="EMBL" id="UINC01002769">
    <property type="protein sequence ID" value="SVA00123.1"/>
    <property type="molecule type" value="Genomic_DNA"/>
</dbReference>
<evidence type="ECO:0000256" key="1">
    <source>
        <dbReference type="ARBA" id="ARBA00022729"/>
    </source>
</evidence>
<dbReference type="AlphaFoldDB" id="A0A381SG06"/>
<dbReference type="SUPFAM" id="SSF56925">
    <property type="entry name" value="OMPA-like"/>
    <property type="match status" value="1"/>
</dbReference>
<feature type="domain" description="Outer membrane protein beta-barrel" evidence="2">
    <location>
        <begin position="35"/>
        <end position="209"/>
    </location>
</feature>
<reference evidence="3" key="1">
    <citation type="submission" date="2018-05" db="EMBL/GenBank/DDBJ databases">
        <authorList>
            <person name="Lanie J.A."/>
            <person name="Ng W.-L."/>
            <person name="Kazmierczak K.M."/>
            <person name="Andrzejewski T.M."/>
            <person name="Davidsen T.M."/>
            <person name="Wayne K.J."/>
            <person name="Tettelin H."/>
            <person name="Glass J.I."/>
            <person name="Rusch D."/>
            <person name="Podicherti R."/>
            <person name="Tsui H.-C.T."/>
            <person name="Winkler M.E."/>
        </authorList>
    </citation>
    <scope>NUCLEOTIDE SEQUENCE</scope>
</reference>
<dbReference type="InterPro" id="IPR027385">
    <property type="entry name" value="Beta-barrel_OMP"/>
</dbReference>